<feature type="region of interest" description="Disordered" evidence="1">
    <location>
        <begin position="1"/>
        <end position="25"/>
    </location>
</feature>
<organism evidence="2">
    <name type="scientific">Vitis vinifera</name>
    <name type="common">Grape</name>
    <dbReference type="NCBI Taxonomy" id="29760"/>
    <lineage>
        <taxon>Eukaryota</taxon>
        <taxon>Viridiplantae</taxon>
        <taxon>Streptophyta</taxon>
        <taxon>Embryophyta</taxon>
        <taxon>Tracheophyta</taxon>
        <taxon>Spermatophyta</taxon>
        <taxon>Magnoliopsida</taxon>
        <taxon>eudicotyledons</taxon>
        <taxon>Gunneridae</taxon>
        <taxon>Pentapetalae</taxon>
        <taxon>rosids</taxon>
        <taxon>Vitales</taxon>
        <taxon>Vitaceae</taxon>
        <taxon>Viteae</taxon>
        <taxon>Vitis</taxon>
    </lineage>
</organism>
<name>A5B8E1_VITVI</name>
<proteinExistence type="predicted"/>
<gene>
    <name evidence="2" type="ORF">VITISV_010943</name>
</gene>
<evidence type="ECO:0000313" key="2">
    <source>
        <dbReference type="EMBL" id="CAN76566.1"/>
    </source>
</evidence>
<dbReference type="AlphaFoldDB" id="A5B8E1"/>
<evidence type="ECO:0000256" key="1">
    <source>
        <dbReference type="SAM" id="MobiDB-lite"/>
    </source>
</evidence>
<protein>
    <submittedName>
        <fullName evidence="2">Uncharacterized protein</fullName>
    </submittedName>
</protein>
<dbReference type="EMBL" id="AM450252">
    <property type="protein sequence ID" value="CAN76566.1"/>
    <property type="molecule type" value="Genomic_DNA"/>
</dbReference>
<accession>A5B8E1</accession>
<reference evidence="2" key="1">
    <citation type="journal article" date="2007" name="PLoS ONE">
        <title>The first genome sequence of an elite grapevine cultivar (Pinot noir Vitis vinifera L.): coping with a highly heterozygous genome.</title>
        <authorList>
            <person name="Velasco R."/>
            <person name="Zharkikh A."/>
            <person name="Troggio M."/>
            <person name="Cartwright D.A."/>
            <person name="Cestaro A."/>
            <person name="Pruss D."/>
            <person name="Pindo M."/>
            <person name="FitzGerald L.M."/>
            <person name="Vezzulli S."/>
            <person name="Reid J."/>
            <person name="Malacarne G."/>
            <person name="Iliev D."/>
            <person name="Coppola G."/>
            <person name="Wardell B."/>
            <person name="Micheletti D."/>
            <person name="Macalma T."/>
            <person name="Facci M."/>
            <person name="Mitchell J.T."/>
            <person name="Perazzolli M."/>
            <person name="Eldredge G."/>
            <person name="Gatto P."/>
            <person name="Oyzerski R."/>
            <person name="Moretto M."/>
            <person name="Gutin N."/>
            <person name="Stefanini M."/>
            <person name="Chen Y."/>
            <person name="Segala C."/>
            <person name="Davenport C."/>
            <person name="Dematte L."/>
            <person name="Mraz A."/>
            <person name="Battilana J."/>
            <person name="Stormo K."/>
            <person name="Costa F."/>
            <person name="Tao Q."/>
            <person name="Si-Ammour A."/>
            <person name="Harkins T."/>
            <person name="Lackey A."/>
            <person name="Perbost C."/>
            <person name="Taillon B."/>
            <person name="Stella A."/>
            <person name="Solovyev V."/>
            <person name="Fawcett J.A."/>
            <person name="Sterck L."/>
            <person name="Vandepoele K."/>
            <person name="Grando S.M."/>
            <person name="Toppo S."/>
            <person name="Moser C."/>
            <person name="Lanchbury J."/>
            <person name="Bogden R."/>
            <person name="Skolnick M."/>
            <person name="Sgaramella V."/>
            <person name="Bhatnagar S.K."/>
            <person name="Fontana P."/>
            <person name="Gutin A."/>
            <person name="Van de Peer Y."/>
            <person name="Salamini F."/>
            <person name="Viola R."/>
        </authorList>
    </citation>
    <scope>NUCLEOTIDE SEQUENCE</scope>
</reference>
<sequence>MPRCVLLDPAGSLSPRKSTGKESSSSILLLKSHADKTWKTHDLAANDHPVGALKAVGYVEGTFYCHFSSFHLEAFNIAGQELSLVMTTCPALDHLDDSLFNDLSRSYLLESSFVRTEVRLVAEGAMFLGETSFCVSAGGETEIIANRVDYQHDGVPEFQTLDLCSFDEYDSRAMII</sequence>